<keyword evidence="2" id="KW-1185">Reference proteome</keyword>
<proteinExistence type="predicted"/>
<organism evidence="1 2">
    <name type="scientific">Funneliformis caledonium</name>
    <dbReference type="NCBI Taxonomy" id="1117310"/>
    <lineage>
        <taxon>Eukaryota</taxon>
        <taxon>Fungi</taxon>
        <taxon>Fungi incertae sedis</taxon>
        <taxon>Mucoromycota</taxon>
        <taxon>Glomeromycotina</taxon>
        <taxon>Glomeromycetes</taxon>
        <taxon>Glomerales</taxon>
        <taxon>Glomeraceae</taxon>
        <taxon>Funneliformis</taxon>
    </lineage>
</organism>
<reference evidence="1" key="1">
    <citation type="submission" date="2021-06" db="EMBL/GenBank/DDBJ databases">
        <authorList>
            <person name="Kallberg Y."/>
            <person name="Tangrot J."/>
            <person name="Rosling A."/>
        </authorList>
    </citation>
    <scope>NUCLEOTIDE SEQUENCE</scope>
    <source>
        <strain evidence="1">UK204</strain>
    </source>
</reference>
<evidence type="ECO:0000313" key="2">
    <source>
        <dbReference type="Proteomes" id="UP000789570"/>
    </source>
</evidence>
<accession>A0A9N9DXP1</accession>
<name>A0A9N9DXP1_9GLOM</name>
<sequence>MNNKNLEQLLDINKLLSTTPPPNIHSVRAYVLNINISDIFSITFDTPYETLPTLTKIDNTSEKILHLQYSHLTSAVIFSNGDCLLNSISLIFNANQTLALQFRLAMIVELIKFSDFYLSQKIFKEDYYFSDAALNSVKNSDMPITYNKEREYIGKIAYMSKPHRFCLIIGLYDLASDKKLRNHPKVGKIITRNEVQCKCKKIIKLHHAYNPKNLEKYNQTSNCLLTKGIRSLTSYFTNFTKSKQFSCIGLRDKEHLKYLQRIGGIIYYGGAPCIEVLAKELFPKKFDKDFNWKRLTNNEKNKLENELTARAKWRNDFNSNCI</sequence>
<comment type="caution">
    <text evidence="1">The sequence shown here is derived from an EMBL/GenBank/DDBJ whole genome shotgun (WGS) entry which is preliminary data.</text>
</comment>
<dbReference type="Proteomes" id="UP000789570">
    <property type="component" value="Unassembled WGS sequence"/>
</dbReference>
<dbReference type="OrthoDB" id="2424107at2759"/>
<gene>
    <name evidence="1" type="ORF">FCALED_LOCUS11160</name>
</gene>
<dbReference type="EMBL" id="CAJVPQ010004512">
    <property type="protein sequence ID" value="CAG8652932.1"/>
    <property type="molecule type" value="Genomic_DNA"/>
</dbReference>
<protein>
    <submittedName>
        <fullName evidence="1">7087_t:CDS:1</fullName>
    </submittedName>
</protein>
<evidence type="ECO:0000313" key="1">
    <source>
        <dbReference type="EMBL" id="CAG8652932.1"/>
    </source>
</evidence>
<dbReference type="AlphaFoldDB" id="A0A9N9DXP1"/>